<organism evidence="2 3">
    <name type="scientific">Acinetobacter cumulans</name>
    <dbReference type="NCBI Taxonomy" id="2136182"/>
    <lineage>
        <taxon>Bacteria</taxon>
        <taxon>Pseudomonadati</taxon>
        <taxon>Pseudomonadota</taxon>
        <taxon>Gammaproteobacteria</taxon>
        <taxon>Moraxellales</taxon>
        <taxon>Moraxellaceae</taxon>
        <taxon>Acinetobacter</taxon>
    </lineage>
</organism>
<reference evidence="2 3" key="1">
    <citation type="submission" date="2018-09" db="EMBL/GenBank/DDBJ databases">
        <title>The draft genome of Acinetobacter spp. strains.</title>
        <authorList>
            <person name="Qin J."/>
            <person name="Feng Y."/>
            <person name="Zong Z."/>
        </authorList>
    </citation>
    <scope>NUCLEOTIDE SEQUENCE [LARGE SCALE GENOMIC DNA]</scope>
    <source>
        <strain evidence="2 3">WCHAc060002</strain>
    </source>
</reference>
<evidence type="ECO:0008006" key="4">
    <source>
        <dbReference type="Google" id="ProtNLM"/>
    </source>
</evidence>
<comment type="caution">
    <text evidence="2">The sequence shown here is derived from an EMBL/GenBank/DDBJ whole genome shotgun (WGS) entry which is preliminary data.</text>
</comment>
<dbReference type="PROSITE" id="PS51257">
    <property type="entry name" value="PROKAR_LIPOPROTEIN"/>
    <property type="match status" value="1"/>
</dbReference>
<proteinExistence type="predicted"/>
<name>A0A3A8G2P6_9GAMM</name>
<dbReference type="AlphaFoldDB" id="A0A3A8G2P6"/>
<keyword evidence="1" id="KW-0732">Signal</keyword>
<gene>
    <name evidence="2" type="ORF">D7V64_08155</name>
</gene>
<accession>A0A3A8G2P6</accession>
<feature type="chain" id="PRO_5017377063" description="Lipoprotein" evidence="1">
    <location>
        <begin position="19"/>
        <end position="226"/>
    </location>
</feature>
<evidence type="ECO:0000313" key="3">
    <source>
        <dbReference type="Proteomes" id="UP000281084"/>
    </source>
</evidence>
<dbReference type="RefSeq" id="WP_120367383.1">
    <property type="nucleotide sequence ID" value="NZ_RAXZ01000008.1"/>
</dbReference>
<sequence>MKKIFVMGLLSFGLIGCAAPAYNYQATPKHVSKPPIGSVNTAYVGDKMLEQGVLVDRDVLSIPANTKINFAYSLSTGYYQKVGQDKKGSYYNPVNNISNGGSVQKMAIADPFKAVMLGLDGKLCVITVFNAKNCTDQHSASHTSIGVAMDNSFQQTLIYSGKVGNKINIGYREFSSNVARPAFNNDVEYDLNESRQIGYKGALLDIIDANNQSITFKVLRNFNKPN</sequence>
<feature type="signal peptide" evidence="1">
    <location>
        <begin position="1"/>
        <end position="18"/>
    </location>
</feature>
<dbReference type="EMBL" id="RAXZ01000008">
    <property type="protein sequence ID" value="RKG52958.1"/>
    <property type="molecule type" value="Genomic_DNA"/>
</dbReference>
<dbReference type="Proteomes" id="UP000281084">
    <property type="component" value="Unassembled WGS sequence"/>
</dbReference>
<protein>
    <recommendedName>
        <fullName evidence="4">Lipoprotein</fullName>
    </recommendedName>
</protein>
<evidence type="ECO:0000313" key="2">
    <source>
        <dbReference type="EMBL" id="RKG52958.1"/>
    </source>
</evidence>
<evidence type="ECO:0000256" key="1">
    <source>
        <dbReference type="SAM" id="SignalP"/>
    </source>
</evidence>